<accession>A0A2R3ZZF6</accession>
<dbReference type="GeneID" id="62648716"/>
<dbReference type="Proteomes" id="UP000244331">
    <property type="component" value="Segment"/>
</dbReference>
<organism evidence="1 2">
    <name type="scientific">Microbacterium phage BonaeVitae</name>
    <dbReference type="NCBI Taxonomy" id="2126925"/>
    <lineage>
        <taxon>Viruses</taxon>
        <taxon>Duplodnaviria</taxon>
        <taxon>Heunggongvirae</taxon>
        <taxon>Uroviricota</taxon>
        <taxon>Caudoviricetes</taxon>
        <taxon>Orlajensenviridae</taxon>
        <taxon>Pelczarvirinae</taxon>
        <taxon>Bonaevitaevirus</taxon>
        <taxon>Bonaevitaevirus bonaevitae</taxon>
    </lineage>
</organism>
<evidence type="ECO:0000313" key="2">
    <source>
        <dbReference type="Proteomes" id="UP000244331"/>
    </source>
</evidence>
<dbReference type="RefSeq" id="YP_009996792.1">
    <property type="nucleotide sequence ID" value="NC_052940.1"/>
</dbReference>
<dbReference type="KEGG" id="vg:62648716"/>
<keyword evidence="2" id="KW-1185">Reference proteome</keyword>
<sequence>MADELPDTELDELQQLLRAYVTPEARHVAVDEDYVRRCAAEARQLVGQLVGTATTVPAEIRQRAIIEAGSELFHKRQAPNGISQFADAAGTPLRVARDPMNVARVILQPFLPLAFA</sequence>
<gene>
    <name evidence="1" type="primary">6</name>
    <name evidence="1" type="ORF">SEA_BONAEVITAE_6</name>
</gene>
<name>A0A2R3ZZF6_9CAUD</name>
<protein>
    <submittedName>
        <fullName evidence="1">Head-to-tail adaptor</fullName>
    </submittedName>
</protein>
<evidence type="ECO:0000313" key="1">
    <source>
        <dbReference type="EMBL" id="AVR56156.1"/>
    </source>
</evidence>
<reference evidence="1 2" key="1">
    <citation type="submission" date="2018-03" db="EMBL/GenBank/DDBJ databases">
        <authorList>
            <person name="Stanton A.-C.J."/>
            <person name="Heskett L."/>
            <person name="Lambert A."/>
            <person name="Linder D."/>
            <person name="Novinski D."/>
            <person name="Bricker J."/>
            <person name="Garlena R.A."/>
            <person name="Russell D.A."/>
            <person name="Pope W.H."/>
            <person name="Jacobs-Sera D."/>
            <person name="Hatfull G.F."/>
        </authorList>
    </citation>
    <scope>NUCLEOTIDE SEQUENCE [LARGE SCALE GENOMIC DNA]</scope>
</reference>
<proteinExistence type="predicted"/>
<dbReference type="EMBL" id="MH045556">
    <property type="protein sequence ID" value="AVR56156.1"/>
    <property type="molecule type" value="Genomic_DNA"/>
</dbReference>